<reference evidence="3" key="1">
    <citation type="submission" date="2017-06" db="EMBL/GenBank/DDBJ databases">
        <title>Genome analysis of Fimbriiglobus ruber SP5, the first member of the order Planctomycetales with confirmed chitinolytic capability.</title>
        <authorList>
            <person name="Ravin N.V."/>
            <person name="Rakitin A.L."/>
            <person name="Ivanova A.A."/>
            <person name="Beletsky A.V."/>
            <person name="Kulichevskaya I.S."/>
            <person name="Mardanov A.V."/>
            <person name="Dedysh S.N."/>
        </authorList>
    </citation>
    <scope>NUCLEOTIDE SEQUENCE [LARGE SCALE GENOMIC DNA]</scope>
    <source>
        <strain evidence="3">SP5</strain>
    </source>
</reference>
<dbReference type="EMBL" id="NIDE01000020">
    <property type="protein sequence ID" value="OWK34195.1"/>
    <property type="molecule type" value="Genomic_DNA"/>
</dbReference>
<organism evidence="1 3">
    <name type="scientific">Fimbriiglobus ruber</name>
    <dbReference type="NCBI Taxonomy" id="1908690"/>
    <lineage>
        <taxon>Bacteria</taxon>
        <taxon>Pseudomonadati</taxon>
        <taxon>Planctomycetota</taxon>
        <taxon>Planctomycetia</taxon>
        <taxon>Gemmatales</taxon>
        <taxon>Gemmataceae</taxon>
        <taxon>Fimbriiglobus</taxon>
    </lineage>
</organism>
<dbReference type="AlphaFoldDB" id="A0A225DCS6"/>
<evidence type="ECO:0000313" key="2">
    <source>
        <dbReference type="EMBL" id="OWK34202.1"/>
    </source>
</evidence>
<gene>
    <name evidence="1" type="ORF">FRUB_10166</name>
    <name evidence="2" type="ORF">FRUB_10173</name>
</gene>
<reference evidence="1" key="2">
    <citation type="journal article" date="2018" name="Appl. Environ. Microbiol.">
        <title>Genome Analysis of Fimbriiglobus ruber SP5(T), a Planctomycete with Confirmed Chitinolytic Capability.</title>
        <authorList>
            <person name="Ravin N.V."/>
            <person name="Rakitin A.L."/>
            <person name="Ivanova A.A."/>
            <person name="Beletsky A.V."/>
            <person name="Kulichevskaya I.S."/>
            <person name="Mardanov A.V."/>
            <person name="Dedysh S.N."/>
        </authorList>
    </citation>
    <scope>NUCLEOTIDE SEQUENCE</scope>
    <source>
        <strain evidence="1">SP5</strain>
    </source>
</reference>
<dbReference type="EMBL" id="NIDE01000020">
    <property type="protein sequence ID" value="OWK34202.1"/>
    <property type="molecule type" value="Genomic_DNA"/>
</dbReference>
<protein>
    <submittedName>
        <fullName evidence="1">Uncharacterized protein</fullName>
    </submittedName>
</protein>
<evidence type="ECO:0000313" key="1">
    <source>
        <dbReference type="EMBL" id="OWK34195.1"/>
    </source>
</evidence>
<keyword evidence="3" id="KW-1185">Reference proteome</keyword>
<accession>A0A225DCS6</accession>
<proteinExistence type="predicted"/>
<sequence length="37" mass="3707">MGVAASAPPAADYVMNAVTPKGVEHCRDAAARSFASS</sequence>
<comment type="caution">
    <text evidence="1">The sequence shown here is derived from an EMBL/GenBank/DDBJ whole genome shotgun (WGS) entry which is preliminary data.</text>
</comment>
<evidence type="ECO:0000313" key="3">
    <source>
        <dbReference type="Proteomes" id="UP000214646"/>
    </source>
</evidence>
<dbReference type="Proteomes" id="UP000214646">
    <property type="component" value="Unassembled WGS sequence"/>
</dbReference>
<name>A0A225DCS6_9BACT</name>